<gene>
    <name evidence="3" type="ORF">HU760_005135</name>
</gene>
<evidence type="ECO:0000256" key="1">
    <source>
        <dbReference type="ARBA" id="ARBA00009346"/>
    </source>
</evidence>
<dbReference type="EMBL" id="JABWRZ020000001">
    <property type="protein sequence ID" value="MBV4489980.1"/>
    <property type="molecule type" value="Genomic_DNA"/>
</dbReference>
<keyword evidence="4" id="KW-1185">Reference proteome</keyword>
<accession>A0ABS6Q751</accession>
<reference evidence="3 4" key="1">
    <citation type="journal article" date="2020" name="Microorganisms">
        <title>Reliable Identification of Environmental Pseudomonas Isolates Using the rpoD Gene.</title>
        <authorList>
            <consortium name="The Broad Institute Genome Sequencing Platform"/>
            <person name="Girard L."/>
            <person name="Lood C."/>
            <person name="Rokni-Zadeh H."/>
            <person name="van Noort V."/>
            <person name="Lavigne R."/>
            <person name="De Mot R."/>
        </authorList>
    </citation>
    <scope>NUCLEOTIDE SEQUENCE [LARGE SCALE GENOMIC DNA]</scope>
    <source>
        <strain evidence="3 4">RD9SR1</strain>
    </source>
</reference>
<organism evidence="3 4">
    <name type="scientific">Pseudomonas oryzicola</name>
    <dbReference type="NCBI Taxonomy" id="485876"/>
    <lineage>
        <taxon>Bacteria</taxon>
        <taxon>Pseudomonadati</taxon>
        <taxon>Pseudomonadota</taxon>
        <taxon>Gammaproteobacteria</taxon>
        <taxon>Pseudomonadales</taxon>
        <taxon>Pseudomonadaceae</taxon>
        <taxon>Pseudomonas</taxon>
    </lineage>
</organism>
<evidence type="ECO:0000313" key="3">
    <source>
        <dbReference type="EMBL" id="MBV4489980.1"/>
    </source>
</evidence>
<comment type="caution">
    <text evidence="3">The sequence shown here is derived from an EMBL/GenBank/DDBJ whole genome shotgun (WGS) entry which is preliminary data.</text>
</comment>
<dbReference type="InterPro" id="IPR035900">
    <property type="entry name" value="Colicin_E_sf"/>
</dbReference>
<dbReference type="RefSeq" id="WP_186675161.1">
    <property type="nucleotide sequence ID" value="NZ_JABWRZ020000001.1"/>
</dbReference>
<comment type="similarity">
    <text evidence="1">Belongs to the colicins ColE2/ColE8/ColE9 and pyocins S1/S2 family.</text>
</comment>
<dbReference type="Proteomes" id="UP000609530">
    <property type="component" value="Unassembled WGS sequence"/>
</dbReference>
<dbReference type="InterPro" id="IPR000290">
    <property type="entry name" value="Colicin_pyocin"/>
</dbReference>
<sequence length="83" mass="9379">MKAQISDFTESEFLAYVRKIYSVDFPSDKDHIKAVMEFARLTEHPGKADLIYYPEEGKDGPEAVVAEIKAWRAANGRPGFKAE</sequence>
<dbReference type="CDD" id="cd16363">
    <property type="entry name" value="Col_Im_like"/>
    <property type="match status" value="1"/>
</dbReference>
<name>A0ABS6Q751_9PSED</name>
<proteinExistence type="inferred from homology"/>
<dbReference type="Pfam" id="PF01320">
    <property type="entry name" value="Colicin_Pyocin"/>
    <property type="match status" value="1"/>
</dbReference>
<evidence type="ECO:0000313" key="4">
    <source>
        <dbReference type="Proteomes" id="UP000609530"/>
    </source>
</evidence>
<dbReference type="SUPFAM" id="SSF47345">
    <property type="entry name" value="Colicin E immunity proteins"/>
    <property type="match status" value="1"/>
</dbReference>
<evidence type="ECO:0000256" key="2">
    <source>
        <dbReference type="ARBA" id="ARBA00023025"/>
    </source>
</evidence>
<dbReference type="PRINTS" id="PR01299">
    <property type="entry name" value="PYOCIN"/>
</dbReference>
<protein>
    <submittedName>
        <fullName evidence="3">Bacteriocin immunity protein</fullName>
    </submittedName>
</protein>
<keyword evidence="2" id="KW-0079">Bacteriocin immunity</keyword>
<dbReference type="Gene3D" id="1.10.1200.20">
    <property type="entry name" value="Colicin E immunity protein"/>
    <property type="match status" value="1"/>
</dbReference>